<dbReference type="InterPro" id="IPR024185">
    <property type="entry name" value="FTHF_cligase-like_sf"/>
</dbReference>
<dbReference type="InterPro" id="IPR037171">
    <property type="entry name" value="NagB/RpiA_transferase-like"/>
</dbReference>
<dbReference type="Gene3D" id="3.40.50.10420">
    <property type="entry name" value="NagB/RpiA/CoA transferase-like"/>
    <property type="match status" value="1"/>
</dbReference>
<feature type="domain" description="LUD" evidence="2">
    <location>
        <begin position="64"/>
        <end position="229"/>
    </location>
</feature>
<evidence type="ECO:0000259" key="2">
    <source>
        <dbReference type="Pfam" id="PF02589"/>
    </source>
</evidence>
<name>A0ABV2ZI39_9ACTN</name>
<dbReference type="EMBL" id="JBEZVE010000008">
    <property type="protein sequence ID" value="MEU3782224.1"/>
    <property type="molecule type" value="Genomic_DNA"/>
</dbReference>
<comment type="caution">
    <text evidence="3">The sequence shown here is derived from an EMBL/GenBank/DDBJ whole genome shotgun (WGS) entry which is preliminary data.</text>
</comment>
<evidence type="ECO:0000313" key="3">
    <source>
        <dbReference type="EMBL" id="MEU3782224.1"/>
    </source>
</evidence>
<dbReference type="SUPFAM" id="SSF100950">
    <property type="entry name" value="NagB/RpiA/CoA transferase-like"/>
    <property type="match status" value="1"/>
</dbReference>
<dbReference type="PANTHER" id="PTHR43682">
    <property type="entry name" value="LACTATE UTILIZATION PROTEIN C"/>
    <property type="match status" value="1"/>
</dbReference>
<dbReference type="RefSeq" id="WP_361702889.1">
    <property type="nucleotide sequence ID" value="NZ_JBEZVE010000008.1"/>
</dbReference>
<protein>
    <submittedName>
        <fullName evidence="3">Lactate utilization protein C</fullName>
    </submittedName>
</protein>
<accession>A0ABV2ZI39</accession>
<organism evidence="3 4">
    <name type="scientific">Streptomyces sp. 900129855</name>
    <dbReference type="NCBI Taxonomy" id="3155129"/>
    <lineage>
        <taxon>Bacteria</taxon>
        <taxon>Bacillati</taxon>
        <taxon>Actinomycetota</taxon>
        <taxon>Actinomycetes</taxon>
        <taxon>Kitasatosporales</taxon>
        <taxon>Streptomycetaceae</taxon>
        <taxon>Streptomyces</taxon>
    </lineage>
</organism>
<dbReference type="InterPro" id="IPR003741">
    <property type="entry name" value="LUD_dom"/>
</dbReference>
<gene>
    <name evidence="3" type="ORF">AB0E89_16915</name>
</gene>
<keyword evidence="4" id="KW-1185">Reference proteome</keyword>
<sequence>MNSVNSGTSRERILGRVRRALADVPQDDTPPVPKGPGRDPQYEQAVARDYLREHGSLGVEETVELLAENLADYRALVHRCPEAELASVIGRLLGERGAKSVVVPSGLDPRWLAETDAERVEDLAESTARELDRVDSVVTACAVAIAETGTIVLDGGPDQGRRRITLVPDHHVCVVRVPDQVVASVPQGLERLDPGRPLTWISGPSATSDIELDRVEGVHGPRTLEVILVR</sequence>
<evidence type="ECO:0000313" key="4">
    <source>
        <dbReference type="Proteomes" id="UP001550739"/>
    </source>
</evidence>
<dbReference type="Proteomes" id="UP001550739">
    <property type="component" value="Unassembled WGS sequence"/>
</dbReference>
<dbReference type="Pfam" id="PF02589">
    <property type="entry name" value="LUD_dom"/>
    <property type="match status" value="1"/>
</dbReference>
<feature type="region of interest" description="Disordered" evidence="1">
    <location>
        <begin position="19"/>
        <end position="40"/>
    </location>
</feature>
<proteinExistence type="predicted"/>
<dbReference type="PANTHER" id="PTHR43682:SF1">
    <property type="entry name" value="LACTATE UTILIZATION PROTEIN C"/>
    <property type="match status" value="1"/>
</dbReference>
<evidence type="ECO:0000256" key="1">
    <source>
        <dbReference type="SAM" id="MobiDB-lite"/>
    </source>
</evidence>
<reference evidence="3 4" key="1">
    <citation type="submission" date="2024-06" db="EMBL/GenBank/DDBJ databases">
        <title>The Natural Products Discovery Center: Release of the First 8490 Sequenced Strains for Exploring Actinobacteria Biosynthetic Diversity.</title>
        <authorList>
            <person name="Kalkreuter E."/>
            <person name="Kautsar S.A."/>
            <person name="Yang D."/>
            <person name="Bader C.D."/>
            <person name="Teijaro C.N."/>
            <person name="Fluegel L."/>
            <person name="Davis C.M."/>
            <person name="Simpson J.R."/>
            <person name="Lauterbach L."/>
            <person name="Steele A.D."/>
            <person name="Gui C."/>
            <person name="Meng S."/>
            <person name="Li G."/>
            <person name="Viehrig K."/>
            <person name="Ye F."/>
            <person name="Su P."/>
            <person name="Kiefer A.F."/>
            <person name="Nichols A."/>
            <person name="Cepeda A.J."/>
            <person name="Yan W."/>
            <person name="Fan B."/>
            <person name="Jiang Y."/>
            <person name="Adhikari A."/>
            <person name="Zheng C.-J."/>
            <person name="Schuster L."/>
            <person name="Cowan T.M."/>
            <person name="Smanski M.J."/>
            <person name="Chevrette M.G."/>
            <person name="De Carvalho L.P.S."/>
            <person name="Shen B."/>
        </authorList>
    </citation>
    <scope>NUCLEOTIDE SEQUENCE [LARGE SCALE GENOMIC DNA]</scope>
    <source>
        <strain evidence="3 4">NPDC033843</strain>
    </source>
</reference>